<protein>
    <recommendedName>
        <fullName evidence="5 16">Dihydroorotate dehydrogenase (quinone), mitochondrial</fullName>
        <shortName evidence="16">DHOdehase</shortName>
        <ecNumber evidence="4 16">1.3.5.2</ecNumber>
    </recommendedName>
</protein>
<evidence type="ECO:0000256" key="1">
    <source>
        <dbReference type="ARBA" id="ARBA00004434"/>
    </source>
</evidence>
<comment type="cofactor">
    <cofactor evidence="16">
        <name>FMN</name>
        <dbReference type="ChEBI" id="CHEBI:58210"/>
    </cofactor>
    <text evidence="16">Binds 1 FMN per subunit.</text>
</comment>
<dbReference type="Gene3D" id="3.20.20.70">
    <property type="entry name" value="Aldolase class I"/>
    <property type="match status" value="1"/>
</dbReference>
<evidence type="ECO:0000256" key="3">
    <source>
        <dbReference type="ARBA" id="ARBA00005359"/>
    </source>
</evidence>
<sequence length="464" mass="48610">MLNYVVGRAVRSPSGWSGVSSARARVAAGGRPIGRKASSSTSPTTPPAAGAAPSDGGGGSRGRGAYKAFFFAGTGFAAGAAFAHLRPDKARSGYATLCDSVVMPLLRMLDAEEAHTIAVKAASLGLAPKDWTMDDPILASHVMGLRFPNPIGLAAGFDKHGEAVDGLMDTGFGFVEVGSVTPNPQEGNPKPRMFRLEEDEGVINRCGFNSDGLRVVQQRLKKRQASAMNGRAGLLGVNVGKNKLSEDSSADFCKGIRTLGCYADYLVVNVSSPNTPGLRDLQGVKAIRAVILAAMDARDQVCESTGNPMPLPLLVKIAPDLTEREKRDIANVVLSTKVDGLIVSNTTVSRPSYLRSESKGEAGGLSGKPLTKMSTETIRDMYRLTKGKVPLIGVGGVGTGQEAYDKIRAGASLVQVYSLLVYKGPGAVPGIKAELADLLKTDGFTSVAEAVGSDHRPPRKASRK</sequence>
<dbReference type="GO" id="GO:0044205">
    <property type="term" value="P:'de novo' UMP biosynthetic process"/>
    <property type="evidence" value="ECO:0007669"/>
    <property type="project" value="UniProtKB-UniPathway"/>
</dbReference>
<evidence type="ECO:0000256" key="11">
    <source>
        <dbReference type="ARBA" id="ARBA00022989"/>
    </source>
</evidence>
<comment type="similarity">
    <text evidence="3 16">Belongs to the dihydroorotate dehydrogenase family. Type 2 subfamily.</text>
</comment>
<proteinExistence type="inferred from homology"/>
<dbReference type="InParanoid" id="D8LB11"/>
<dbReference type="GO" id="GO:0005743">
    <property type="term" value="C:mitochondrial inner membrane"/>
    <property type="evidence" value="ECO:0007669"/>
    <property type="project" value="UniProtKB-SubCell"/>
</dbReference>
<dbReference type="SUPFAM" id="SSF51395">
    <property type="entry name" value="FMN-linked oxidoreductases"/>
    <property type="match status" value="1"/>
</dbReference>
<dbReference type="AlphaFoldDB" id="D8LB11"/>
<keyword evidence="6 16" id="KW-0285">Flavoprotein</keyword>
<evidence type="ECO:0000256" key="2">
    <source>
        <dbReference type="ARBA" id="ARBA00005161"/>
    </source>
</evidence>
<dbReference type="UniPathway" id="UPA00070">
    <property type="reaction ID" value="UER00946"/>
</dbReference>
<evidence type="ECO:0000256" key="10">
    <source>
        <dbReference type="ARBA" id="ARBA00022946"/>
    </source>
</evidence>
<evidence type="ECO:0000256" key="6">
    <source>
        <dbReference type="ARBA" id="ARBA00022630"/>
    </source>
</evidence>
<evidence type="ECO:0000256" key="15">
    <source>
        <dbReference type="ARBA" id="ARBA00048639"/>
    </source>
</evidence>
<keyword evidence="11" id="KW-1133">Transmembrane helix</keyword>
<dbReference type="PANTHER" id="PTHR48109:SF4">
    <property type="entry name" value="DIHYDROOROTATE DEHYDROGENASE (QUINONE), MITOCHONDRIAL"/>
    <property type="match status" value="1"/>
</dbReference>
<keyword evidence="10" id="KW-0809">Transit peptide</keyword>
<dbReference type="Proteomes" id="UP000002630">
    <property type="component" value="Linkage Group LG01"/>
</dbReference>
<evidence type="ECO:0000256" key="16">
    <source>
        <dbReference type="RuleBase" id="RU361255"/>
    </source>
</evidence>
<dbReference type="PROSITE" id="PS00911">
    <property type="entry name" value="DHODEHASE_1"/>
    <property type="match status" value="1"/>
</dbReference>
<comment type="pathway">
    <text evidence="2 16">Pyrimidine metabolism; UMP biosynthesis via de novo pathway; orotate from (S)-dihydroorotate (quinone route): step 1/1.</text>
</comment>
<dbReference type="PROSITE" id="PS00912">
    <property type="entry name" value="DHODEHASE_2"/>
    <property type="match status" value="1"/>
</dbReference>
<dbReference type="CDD" id="cd04738">
    <property type="entry name" value="DHOD_2_like"/>
    <property type="match status" value="1"/>
</dbReference>
<dbReference type="EMBL" id="FN647682">
    <property type="protein sequence ID" value="CBN76520.1"/>
    <property type="molecule type" value="Genomic_DNA"/>
</dbReference>
<accession>D8LB11</accession>
<evidence type="ECO:0000256" key="13">
    <source>
        <dbReference type="ARBA" id="ARBA00023128"/>
    </source>
</evidence>
<evidence type="ECO:0000256" key="14">
    <source>
        <dbReference type="ARBA" id="ARBA00023136"/>
    </source>
</evidence>
<dbReference type="NCBIfam" id="NF003645">
    <property type="entry name" value="PRK05286.1-2"/>
    <property type="match status" value="1"/>
</dbReference>
<dbReference type="OMA" id="IYGTDTR"/>
<dbReference type="FunCoup" id="D8LB11">
    <property type="interactions" value="256"/>
</dbReference>
<keyword evidence="12 16" id="KW-0560">Oxidoreductase</keyword>
<dbReference type="InterPro" id="IPR001295">
    <property type="entry name" value="Dihydroorotate_DH_CS"/>
</dbReference>
<gene>
    <name evidence="19" type="ORF">Esi_0000_0145</name>
</gene>
<keyword evidence="20" id="KW-1185">Reference proteome</keyword>
<keyword evidence="9 16" id="KW-0999">Mitochondrion inner membrane</keyword>
<dbReference type="InterPro" id="IPR005719">
    <property type="entry name" value="Dihydroorotate_DH_2"/>
</dbReference>
<keyword evidence="14" id="KW-0472">Membrane</keyword>
<feature type="domain" description="Dihydroorotate dehydrogenase catalytic" evidence="18">
    <location>
        <begin position="138"/>
        <end position="439"/>
    </location>
</feature>
<evidence type="ECO:0000256" key="12">
    <source>
        <dbReference type="ARBA" id="ARBA00023002"/>
    </source>
</evidence>
<evidence type="ECO:0000313" key="19">
    <source>
        <dbReference type="EMBL" id="CBN76520.1"/>
    </source>
</evidence>
<feature type="compositionally biased region" description="Low complexity" evidence="17">
    <location>
        <begin position="37"/>
        <end position="54"/>
    </location>
</feature>
<dbReference type="PANTHER" id="PTHR48109">
    <property type="entry name" value="DIHYDROOROTATE DEHYDROGENASE (QUINONE), MITOCHONDRIAL-RELATED"/>
    <property type="match status" value="1"/>
</dbReference>
<dbReference type="GO" id="GO:0006207">
    <property type="term" value="P:'de novo' pyrimidine nucleobase biosynthetic process"/>
    <property type="evidence" value="ECO:0007669"/>
    <property type="project" value="InterPro"/>
</dbReference>
<dbReference type="FunFam" id="3.20.20.70:FF:000066">
    <property type="entry name" value="Dihydroorotate dehydrogenase (quinone), mitochondrial"/>
    <property type="match status" value="1"/>
</dbReference>
<evidence type="ECO:0000256" key="9">
    <source>
        <dbReference type="ARBA" id="ARBA00022792"/>
    </source>
</evidence>
<evidence type="ECO:0000256" key="8">
    <source>
        <dbReference type="ARBA" id="ARBA00022692"/>
    </source>
</evidence>
<dbReference type="InterPro" id="IPR005720">
    <property type="entry name" value="Dihydroorotate_DH_cat"/>
</dbReference>
<evidence type="ECO:0000313" key="20">
    <source>
        <dbReference type="Proteomes" id="UP000002630"/>
    </source>
</evidence>
<dbReference type="GO" id="GO:0106430">
    <property type="term" value="F:dihydroorotate dehydrogenase (quinone) activity"/>
    <property type="evidence" value="ECO:0007669"/>
    <property type="project" value="UniProtKB-EC"/>
</dbReference>
<comment type="catalytic activity">
    <reaction evidence="15 16">
        <text>(S)-dihydroorotate + a quinone = orotate + a quinol</text>
        <dbReference type="Rhea" id="RHEA:30187"/>
        <dbReference type="ChEBI" id="CHEBI:24646"/>
        <dbReference type="ChEBI" id="CHEBI:30839"/>
        <dbReference type="ChEBI" id="CHEBI:30864"/>
        <dbReference type="ChEBI" id="CHEBI:132124"/>
        <dbReference type="EC" id="1.3.5.2"/>
    </reaction>
</comment>
<evidence type="ECO:0000256" key="7">
    <source>
        <dbReference type="ARBA" id="ARBA00022643"/>
    </source>
</evidence>
<keyword evidence="13 16" id="KW-0496">Mitochondrion</keyword>
<name>D8LB11_ECTSI</name>
<evidence type="ECO:0000256" key="4">
    <source>
        <dbReference type="ARBA" id="ARBA00012791"/>
    </source>
</evidence>
<keyword evidence="7 16" id="KW-0288">FMN</keyword>
<reference evidence="19 20" key="1">
    <citation type="journal article" date="2010" name="Nature">
        <title>The Ectocarpus genome and the independent evolution of multicellularity in brown algae.</title>
        <authorList>
            <person name="Cock J.M."/>
            <person name="Sterck L."/>
            <person name="Rouze P."/>
            <person name="Scornet D."/>
            <person name="Allen A.E."/>
            <person name="Amoutzias G."/>
            <person name="Anthouard V."/>
            <person name="Artiguenave F."/>
            <person name="Aury J.M."/>
            <person name="Badger J.H."/>
            <person name="Beszteri B."/>
            <person name="Billiau K."/>
            <person name="Bonnet E."/>
            <person name="Bothwell J.H."/>
            <person name="Bowler C."/>
            <person name="Boyen C."/>
            <person name="Brownlee C."/>
            <person name="Carrano C.J."/>
            <person name="Charrier B."/>
            <person name="Cho G.Y."/>
            <person name="Coelho S.M."/>
            <person name="Collen J."/>
            <person name="Corre E."/>
            <person name="Da Silva C."/>
            <person name="Delage L."/>
            <person name="Delaroque N."/>
            <person name="Dittami S.M."/>
            <person name="Doulbeau S."/>
            <person name="Elias M."/>
            <person name="Farnham G."/>
            <person name="Gachon C.M."/>
            <person name="Gschloessl B."/>
            <person name="Heesch S."/>
            <person name="Jabbari K."/>
            <person name="Jubin C."/>
            <person name="Kawai H."/>
            <person name="Kimura K."/>
            <person name="Kloareg B."/>
            <person name="Kupper F.C."/>
            <person name="Lang D."/>
            <person name="Le Bail A."/>
            <person name="Leblanc C."/>
            <person name="Lerouge P."/>
            <person name="Lohr M."/>
            <person name="Lopez P.J."/>
            <person name="Martens C."/>
            <person name="Maumus F."/>
            <person name="Michel G."/>
            <person name="Miranda-Saavedra D."/>
            <person name="Morales J."/>
            <person name="Moreau H."/>
            <person name="Motomura T."/>
            <person name="Nagasato C."/>
            <person name="Napoli C.A."/>
            <person name="Nelson D.R."/>
            <person name="Nyvall-Collen P."/>
            <person name="Peters A.F."/>
            <person name="Pommier C."/>
            <person name="Potin P."/>
            <person name="Poulain J."/>
            <person name="Quesneville H."/>
            <person name="Read B."/>
            <person name="Rensing S.A."/>
            <person name="Ritter A."/>
            <person name="Rousvoal S."/>
            <person name="Samanta M."/>
            <person name="Samson G."/>
            <person name="Schroeder D.C."/>
            <person name="Segurens B."/>
            <person name="Strittmatter M."/>
            <person name="Tonon T."/>
            <person name="Tregear J.W."/>
            <person name="Valentin K."/>
            <person name="von Dassow P."/>
            <person name="Yamagishi T."/>
            <person name="Van de Peer Y."/>
            <person name="Wincker P."/>
        </authorList>
    </citation>
    <scope>NUCLEOTIDE SEQUENCE [LARGE SCALE GENOMIC DNA]</scope>
    <source>
        <strain evidence="20">Ec32 / CCAP1310/4</strain>
    </source>
</reference>
<dbReference type="EC" id="1.3.5.2" evidence="4 16"/>
<dbReference type="EMBL" id="FN649726">
    <property type="protein sequence ID" value="CBN76520.1"/>
    <property type="molecule type" value="Genomic_DNA"/>
</dbReference>
<evidence type="ECO:0000256" key="17">
    <source>
        <dbReference type="SAM" id="MobiDB-lite"/>
    </source>
</evidence>
<evidence type="ECO:0000259" key="18">
    <source>
        <dbReference type="Pfam" id="PF01180"/>
    </source>
</evidence>
<dbReference type="Pfam" id="PF01180">
    <property type="entry name" value="DHO_dh"/>
    <property type="match status" value="1"/>
</dbReference>
<keyword evidence="8" id="KW-0812">Transmembrane</keyword>
<evidence type="ECO:0000256" key="5">
    <source>
        <dbReference type="ARBA" id="ARBA00017599"/>
    </source>
</evidence>
<feature type="region of interest" description="Disordered" evidence="17">
    <location>
        <begin position="27"/>
        <end position="59"/>
    </location>
</feature>
<organism evidence="19 20">
    <name type="scientific">Ectocarpus siliculosus</name>
    <name type="common">Brown alga</name>
    <name type="synonym">Conferva siliculosa</name>
    <dbReference type="NCBI Taxonomy" id="2880"/>
    <lineage>
        <taxon>Eukaryota</taxon>
        <taxon>Sar</taxon>
        <taxon>Stramenopiles</taxon>
        <taxon>Ochrophyta</taxon>
        <taxon>PX clade</taxon>
        <taxon>Phaeophyceae</taxon>
        <taxon>Ectocarpales</taxon>
        <taxon>Ectocarpaceae</taxon>
        <taxon>Ectocarpus</taxon>
    </lineage>
</organism>
<dbReference type="STRING" id="2880.D8LB11"/>
<comment type="subcellular location">
    <subcellularLocation>
        <location evidence="1 16">Mitochondrion inner membrane</location>
        <topology evidence="1 16">Single-pass membrane protein</topology>
    </subcellularLocation>
</comment>
<dbReference type="eggNOG" id="KOG1436">
    <property type="taxonomic scope" value="Eukaryota"/>
</dbReference>
<dbReference type="InterPro" id="IPR050074">
    <property type="entry name" value="DHO_dehydrogenase"/>
</dbReference>
<dbReference type="NCBIfam" id="NF003652">
    <property type="entry name" value="PRK05286.2-5"/>
    <property type="match status" value="1"/>
</dbReference>
<dbReference type="OrthoDB" id="14784at2759"/>
<dbReference type="InterPro" id="IPR013785">
    <property type="entry name" value="Aldolase_TIM"/>
</dbReference>
<dbReference type="NCBIfam" id="TIGR01036">
    <property type="entry name" value="pyrD_sub2"/>
    <property type="match status" value="1"/>
</dbReference>